<protein>
    <submittedName>
        <fullName evidence="1">Uncharacterized protein</fullName>
    </submittedName>
</protein>
<dbReference type="Proteomes" id="UP000184031">
    <property type="component" value="Unassembled WGS sequence"/>
</dbReference>
<sequence>MEYEQNHYWTFGQPSIDPFRMTHIIVKILSFY</sequence>
<dbReference type="EMBL" id="FRAT01000005">
    <property type="protein sequence ID" value="SHK90633.1"/>
    <property type="molecule type" value="Genomic_DNA"/>
</dbReference>
<accession>A0A1M6WA44</accession>
<evidence type="ECO:0000313" key="1">
    <source>
        <dbReference type="EMBL" id="SHK90633.1"/>
    </source>
</evidence>
<comment type="caution">
    <text evidence="1">The sequence shown here is derived from an EMBL/GenBank/DDBJ whole genome shotgun (WGS) entry which is preliminary data.</text>
</comment>
<name>A0A1M6WA44_9FLAO</name>
<dbReference type="AlphaFoldDB" id="A0A1M6WA44"/>
<dbReference type="STRING" id="1055723.SAMN05216293_2221"/>
<organism evidence="1 2">
    <name type="scientific">Flagellimonas taeanensis</name>
    <dbReference type="NCBI Taxonomy" id="1005926"/>
    <lineage>
        <taxon>Bacteria</taxon>
        <taxon>Pseudomonadati</taxon>
        <taxon>Bacteroidota</taxon>
        <taxon>Flavobacteriia</taxon>
        <taxon>Flavobacteriales</taxon>
        <taxon>Flavobacteriaceae</taxon>
        <taxon>Flagellimonas</taxon>
    </lineage>
</organism>
<gene>
    <name evidence="1" type="ORF">SAMN05216293_2221</name>
</gene>
<reference evidence="1 2" key="1">
    <citation type="submission" date="2016-11" db="EMBL/GenBank/DDBJ databases">
        <authorList>
            <person name="Varghese N."/>
            <person name="Submissions S."/>
        </authorList>
    </citation>
    <scope>NUCLEOTIDE SEQUENCE [LARGE SCALE GENOMIC DNA]</scope>
    <source>
        <strain evidence="1 2">CGMCC 1.12174</strain>
    </source>
</reference>
<proteinExistence type="predicted"/>
<evidence type="ECO:0000313" key="2">
    <source>
        <dbReference type="Proteomes" id="UP000184031"/>
    </source>
</evidence>